<evidence type="ECO:0000313" key="9">
    <source>
        <dbReference type="Proteomes" id="UP001595386"/>
    </source>
</evidence>
<dbReference type="EC" id="2.10.1.1" evidence="6"/>
<comment type="cofactor">
    <cofactor evidence="6">
        <name>Mg(2+)</name>
        <dbReference type="ChEBI" id="CHEBI:18420"/>
    </cofactor>
</comment>
<dbReference type="NCBIfam" id="NF045515">
    <property type="entry name" value="Glp_gephyrin"/>
    <property type="match status" value="1"/>
</dbReference>
<comment type="similarity">
    <text evidence="3 6">Belongs to the MoeA family.</text>
</comment>
<dbReference type="NCBIfam" id="TIGR00177">
    <property type="entry name" value="molyb_syn"/>
    <property type="match status" value="1"/>
</dbReference>
<dbReference type="SMART" id="SM00852">
    <property type="entry name" value="MoCF_biosynth"/>
    <property type="match status" value="1"/>
</dbReference>
<dbReference type="InterPro" id="IPR036135">
    <property type="entry name" value="MoeA_linker/N_sf"/>
</dbReference>
<dbReference type="InterPro" id="IPR005110">
    <property type="entry name" value="MoeA_linker/N"/>
</dbReference>
<feature type="domain" description="MoaB/Mog" evidence="7">
    <location>
        <begin position="187"/>
        <end position="329"/>
    </location>
</feature>
<keyword evidence="6" id="KW-0479">Metal-binding</keyword>
<dbReference type="SUPFAM" id="SSF63867">
    <property type="entry name" value="MoeA C-terminal domain-like"/>
    <property type="match status" value="1"/>
</dbReference>
<dbReference type="EMBL" id="JBHRSQ010000009">
    <property type="protein sequence ID" value="MFC2991906.1"/>
    <property type="molecule type" value="Genomic_DNA"/>
</dbReference>
<dbReference type="SUPFAM" id="SSF63882">
    <property type="entry name" value="MoeA N-terminal region -like"/>
    <property type="match status" value="1"/>
</dbReference>
<comment type="caution">
    <text evidence="8">The sequence shown here is derived from an EMBL/GenBank/DDBJ whole genome shotgun (WGS) entry which is preliminary data.</text>
</comment>
<evidence type="ECO:0000256" key="1">
    <source>
        <dbReference type="ARBA" id="ARBA00002901"/>
    </source>
</evidence>
<dbReference type="InterPro" id="IPR001453">
    <property type="entry name" value="MoaB/Mog_dom"/>
</dbReference>
<reference evidence="9" key="1">
    <citation type="journal article" date="2019" name="Int. J. Syst. Evol. Microbiol.">
        <title>The Global Catalogue of Microorganisms (GCM) 10K type strain sequencing project: providing services to taxonomists for standard genome sequencing and annotation.</title>
        <authorList>
            <consortium name="The Broad Institute Genomics Platform"/>
            <consortium name="The Broad Institute Genome Sequencing Center for Infectious Disease"/>
            <person name="Wu L."/>
            <person name="Ma J."/>
        </authorList>
    </citation>
    <scope>NUCLEOTIDE SEQUENCE [LARGE SCALE GENOMIC DNA]</scope>
    <source>
        <strain evidence="9">KCTC 52660</strain>
    </source>
</reference>
<proteinExistence type="inferred from homology"/>
<dbReference type="Pfam" id="PF03454">
    <property type="entry name" value="MoeA_C"/>
    <property type="match status" value="1"/>
</dbReference>
<keyword evidence="6" id="KW-0460">Magnesium</keyword>
<comment type="function">
    <text evidence="1 6">Catalyzes the insertion of molybdate into adenylated molybdopterin with the concomitant release of AMP.</text>
</comment>
<dbReference type="Gene3D" id="3.40.980.10">
    <property type="entry name" value="MoaB/Mog-like domain"/>
    <property type="match status" value="1"/>
</dbReference>
<dbReference type="InterPro" id="IPR036425">
    <property type="entry name" value="MoaB/Mog-like_dom_sf"/>
</dbReference>
<comment type="pathway">
    <text evidence="2 6">Cofactor biosynthesis; molybdopterin biosynthesis.</text>
</comment>
<keyword evidence="4 6" id="KW-0501">Molybdenum cofactor biosynthesis</keyword>
<keyword evidence="6" id="KW-0808">Transferase</keyword>
<dbReference type="Proteomes" id="UP001595386">
    <property type="component" value="Unassembled WGS sequence"/>
</dbReference>
<dbReference type="PANTHER" id="PTHR10192:SF5">
    <property type="entry name" value="GEPHYRIN"/>
    <property type="match status" value="1"/>
</dbReference>
<keyword evidence="9" id="KW-1185">Reference proteome</keyword>
<evidence type="ECO:0000256" key="4">
    <source>
        <dbReference type="ARBA" id="ARBA00023150"/>
    </source>
</evidence>
<dbReference type="RefSeq" id="WP_379757112.1">
    <property type="nucleotide sequence ID" value="NZ_JBHRSQ010000009.1"/>
</dbReference>
<evidence type="ECO:0000256" key="5">
    <source>
        <dbReference type="ARBA" id="ARBA00047317"/>
    </source>
</evidence>
<dbReference type="InterPro" id="IPR038987">
    <property type="entry name" value="MoeA-like"/>
</dbReference>
<evidence type="ECO:0000256" key="2">
    <source>
        <dbReference type="ARBA" id="ARBA00005046"/>
    </source>
</evidence>
<dbReference type="PROSITE" id="PS01079">
    <property type="entry name" value="MOCF_BIOSYNTHESIS_2"/>
    <property type="match status" value="1"/>
</dbReference>
<evidence type="ECO:0000256" key="3">
    <source>
        <dbReference type="ARBA" id="ARBA00010763"/>
    </source>
</evidence>
<comment type="catalytic activity">
    <reaction evidence="5">
        <text>adenylyl-molybdopterin + molybdate = Mo-molybdopterin + AMP + H(+)</text>
        <dbReference type="Rhea" id="RHEA:35047"/>
        <dbReference type="ChEBI" id="CHEBI:15378"/>
        <dbReference type="ChEBI" id="CHEBI:36264"/>
        <dbReference type="ChEBI" id="CHEBI:62727"/>
        <dbReference type="ChEBI" id="CHEBI:71302"/>
        <dbReference type="ChEBI" id="CHEBI:456215"/>
        <dbReference type="EC" id="2.10.1.1"/>
    </reaction>
</comment>
<name>A0ABV7B4U9_9GAMM</name>
<dbReference type="InterPro" id="IPR036688">
    <property type="entry name" value="MoeA_C_domain_IV_sf"/>
</dbReference>
<evidence type="ECO:0000313" key="8">
    <source>
        <dbReference type="EMBL" id="MFC2991906.1"/>
    </source>
</evidence>
<evidence type="ECO:0000256" key="6">
    <source>
        <dbReference type="RuleBase" id="RU365090"/>
    </source>
</evidence>
<dbReference type="Gene3D" id="3.90.105.10">
    <property type="entry name" value="Molybdopterin biosynthesis moea protein, domain 2"/>
    <property type="match status" value="1"/>
</dbReference>
<dbReference type="InterPro" id="IPR005111">
    <property type="entry name" value="MoeA_C_domain_IV"/>
</dbReference>
<protein>
    <recommendedName>
        <fullName evidence="6">Molybdopterin molybdenumtransferase</fullName>
        <ecNumber evidence="6">2.10.1.1</ecNumber>
    </recommendedName>
</protein>
<dbReference type="Gene3D" id="2.40.340.10">
    <property type="entry name" value="MoeA, C-terminal, domain IV"/>
    <property type="match status" value="1"/>
</dbReference>
<dbReference type="PANTHER" id="PTHR10192">
    <property type="entry name" value="MOLYBDOPTERIN BIOSYNTHESIS PROTEIN"/>
    <property type="match status" value="1"/>
</dbReference>
<dbReference type="Pfam" id="PF03453">
    <property type="entry name" value="MoeA_N"/>
    <property type="match status" value="1"/>
</dbReference>
<dbReference type="InterPro" id="IPR008284">
    <property type="entry name" value="MoCF_biosynth_CS"/>
</dbReference>
<accession>A0ABV7B4U9</accession>
<dbReference type="Gene3D" id="2.170.190.11">
    <property type="entry name" value="Molybdopterin biosynthesis moea protein, domain 3"/>
    <property type="match status" value="1"/>
</dbReference>
<evidence type="ECO:0000259" key="7">
    <source>
        <dbReference type="SMART" id="SM00852"/>
    </source>
</evidence>
<keyword evidence="6" id="KW-0500">Molybdenum</keyword>
<dbReference type="Pfam" id="PF00994">
    <property type="entry name" value="MoCF_biosynth"/>
    <property type="match status" value="1"/>
</dbReference>
<dbReference type="SUPFAM" id="SSF53218">
    <property type="entry name" value="Molybdenum cofactor biosynthesis proteins"/>
    <property type="match status" value="1"/>
</dbReference>
<sequence>MSGCGCAEVVTPGLLDLFDARARMIAAARPIRGSERVALAEAARRVLAEDALAGLDMPGVDNSAMDGYALRLAEISLEGLPVALRVPAGAGVLRLPEGGCARIFTGAPVPLGADAVVPQERVHLDAEGRVHVEGELAEGANIRRRGEETRVGDLLLPVGARLDAAAIALLASHGIDEVNVVRRLRVALFSTGDELIEPGSARVPGQVYDSNRAMLHALLALAGCEVLDLGVIADTSLDLQRAFAEARIEADLVVCTGGVSVGEEDHVRPVIERLGGIAFHGVAMKPGKPFALGYLGDSLSDGTPLIALPGNPVASLVGWQLLALPFVQVSQGREAAPLQRFPVTAGFSRRGPKGRRELLRVVLDWTSGAPVARLAGGQGSHMLSAASQAHGYLMIDANDNVEEGHAYGYCPAVQFLD</sequence>
<dbReference type="CDD" id="cd00887">
    <property type="entry name" value="MoeA"/>
    <property type="match status" value="1"/>
</dbReference>
<gene>
    <name evidence="8" type="primary">glp</name>
    <name evidence="8" type="ORF">ACFODV_07650</name>
</gene>
<organism evidence="8 9">
    <name type="scientific">Halomonas tibetensis</name>
    <dbReference type="NCBI Taxonomy" id="2259590"/>
    <lineage>
        <taxon>Bacteria</taxon>
        <taxon>Pseudomonadati</taxon>
        <taxon>Pseudomonadota</taxon>
        <taxon>Gammaproteobacteria</taxon>
        <taxon>Oceanospirillales</taxon>
        <taxon>Halomonadaceae</taxon>
        <taxon>Halomonas</taxon>
    </lineage>
</organism>